<organism evidence="2 3">
    <name type="scientific">Murinocardiopsis flavida</name>
    <dbReference type="NCBI Taxonomy" id="645275"/>
    <lineage>
        <taxon>Bacteria</taxon>
        <taxon>Bacillati</taxon>
        <taxon>Actinomycetota</taxon>
        <taxon>Actinomycetes</taxon>
        <taxon>Streptosporangiales</taxon>
        <taxon>Nocardiopsidaceae</taxon>
        <taxon>Murinocardiopsis</taxon>
    </lineage>
</organism>
<reference evidence="2 3" key="1">
    <citation type="submission" date="2018-03" db="EMBL/GenBank/DDBJ databases">
        <title>Genomic Encyclopedia of Archaeal and Bacterial Type Strains, Phase II (KMG-II): from individual species to whole genera.</title>
        <authorList>
            <person name="Goeker M."/>
        </authorList>
    </citation>
    <scope>NUCLEOTIDE SEQUENCE [LARGE SCALE GENOMIC DNA]</scope>
    <source>
        <strain evidence="2 3">DSM 45312</strain>
    </source>
</reference>
<keyword evidence="3" id="KW-1185">Reference proteome</keyword>
<evidence type="ECO:0000313" key="3">
    <source>
        <dbReference type="Proteomes" id="UP000240542"/>
    </source>
</evidence>
<sequence>MDDVLPRSNIAKLVPSDQSALPDGRSTIDVLHAMVTEWAGISGGRISAAREGRKWVRLSDDPWTIGDRRSPGSASDVAAVFNHANARARASGYRKDIIGNAPDGSYMCAVTRLDDAPAVLLAILDRQLSGADEIATWYMASVCAPRHCLYHAPDADLRNPRTPTPPGPVQWPRIPAPQWLPGTGAVEETDAIRAMTQDGSPTRHTGLVRPPTPPFL</sequence>
<protein>
    <submittedName>
        <fullName evidence="2">Uncharacterized protein</fullName>
    </submittedName>
</protein>
<dbReference type="Proteomes" id="UP000240542">
    <property type="component" value="Unassembled WGS sequence"/>
</dbReference>
<comment type="caution">
    <text evidence="2">The sequence shown here is derived from an EMBL/GenBank/DDBJ whole genome shotgun (WGS) entry which is preliminary data.</text>
</comment>
<name>A0A2P8DG61_9ACTN</name>
<feature type="region of interest" description="Disordered" evidence="1">
    <location>
        <begin position="197"/>
        <end position="216"/>
    </location>
</feature>
<dbReference type="EMBL" id="PYGA01000012">
    <property type="protein sequence ID" value="PSK96188.1"/>
    <property type="molecule type" value="Genomic_DNA"/>
</dbReference>
<evidence type="ECO:0000313" key="2">
    <source>
        <dbReference type="EMBL" id="PSK96188.1"/>
    </source>
</evidence>
<evidence type="ECO:0000256" key="1">
    <source>
        <dbReference type="SAM" id="MobiDB-lite"/>
    </source>
</evidence>
<accession>A0A2P8DG61</accession>
<dbReference type="AlphaFoldDB" id="A0A2P8DG61"/>
<gene>
    <name evidence="2" type="ORF">CLV63_11270</name>
</gene>
<proteinExistence type="predicted"/>